<proteinExistence type="predicted"/>
<evidence type="ECO:0000313" key="1">
    <source>
        <dbReference type="EMBL" id="PJC24680.1"/>
    </source>
</evidence>
<sequence>MWDKIERSKKSQKTELILGWMDGAMESEEYVRQARDAVYKAESKIPEISVFRNVPQSAPWHAEGITLMHHIERMMTGFFAMLNEDFNVLQFEEFAREKNLKLEFTEMQEILREQAATLEAFIILHDIAKRDVISFAAPAGSLGAAEGFQKGSKLKPEIQSQNYLKLARAYSAQSNDLSDSDLAARFYDKYQIRVHYYDHSQMAVSEKYEATREAIGDLYRLTARDREMLRLIVKYHMDAILFFKHGVDASKYSLMGSRATKSGLDADDYLDIQLAALFLDTTIGTRVYKEGKCISDVNPVLNILRSEEMSAPHRRQRRQVGLEQRQKSAFKHILKTVELDSESVFEKMEIPFGPGRAQVIEELHNLIKNSEELIDTNKYSSEMIKKIEAARGLYEARQA</sequence>
<gene>
    <name evidence="1" type="ORF">CO057_01580</name>
</gene>
<organism evidence="1 2">
    <name type="scientific">Candidatus Uhrbacteria bacterium CG_4_9_14_0_2_um_filter_41_50</name>
    <dbReference type="NCBI Taxonomy" id="1975031"/>
    <lineage>
        <taxon>Bacteria</taxon>
        <taxon>Candidatus Uhriibacteriota</taxon>
    </lineage>
</organism>
<accession>A0A2M8EPK7</accession>
<name>A0A2M8EPK7_9BACT</name>
<dbReference type="EMBL" id="PFSI01000024">
    <property type="protein sequence ID" value="PJC24680.1"/>
    <property type="molecule type" value="Genomic_DNA"/>
</dbReference>
<reference evidence="2" key="1">
    <citation type="submission" date="2017-09" db="EMBL/GenBank/DDBJ databases">
        <title>Depth-based differentiation of microbial function through sediment-hosted aquifers and enrichment of novel symbionts in the deep terrestrial subsurface.</title>
        <authorList>
            <person name="Probst A.J."/>
            <person name="Ladd B."/>
            <person name="Jarett J.K."/>
            <person name="Geller-Mcgrath D.E."/>
            <person name="Sieber C.M.K."/>
            <person name="Emerson J.B."/>
            <person name="Anantharaman K."/>
            <person name="Thomas B.C."/>
            <person name="Malmstrom R."/>
            <person name="Stieglmeier M."/>
            <person name="Klingl A."/>
            <person name="Woyke T."/>
            <person name="Ryan C.M."/>
            <person name="Banfield J.F."/>
        </authorList>
    </citation>
    <scope>NUCLEOTIDE SEQUENCE [LARGE SCALE GENOMIC DNA]</scope>
</reference>
<dbReference type="AlphaFoldDB" id="A0A2M8EPK7"/>
<evidence type="ECO:0000313" key="2">
    <source>
        <dbReference type="Proteomes" id="UP000230251"/>
    </source>
</evidence>
<protein>
    <submittedName>
        <fullName evidence="1">Uncharacterized protein</fullName>
    </submittedName>
</protein>
<dbReference type="Proteomes" id="UP000230251">
    <property type="component" value="Unassembled WGS sequence"/>
</dbReference>
<comment type="caution">
    <text evidence="1">The sequence shown here is derived from an EMBL/GenBank/DDBJ whole genome shotgun (WGS) entry which is preliminary data.</text>
</comment>